<sequence length="93" mass="10105" precursor="true">MVVPVVALIILGLVIWAVQTKQADALMKSLARTAPFVSFVFCILGGVVLVLDGIDQENGFVCGIGLFFIGMAFFVGPMLWLVAEKYRSKPNDK</sequence>
<keyword evidence="3" id="KW-1185">Reference proteome</keyword>
<proteinExistence type="predicted"/>
<accession>B9XHX4</accession>
<dbReference type="Proteomes" id="UP000003688">
    <property type="component" value="Unassembled WGS sequence"/>
</dbReference>
<dbReference type="STRING" id="320771.Cflav_PD3437"/>
<name>B9XHX4_PEDPL</name>
<gene>
    <name evidence="2" type="ORF">Cflav_PD3437</name>
</gene>
<keyword evidence="1" id="KW-0472">Membrane</keyword>
<protein>
    <submittedName>
        <fullName evidence="2">Uncharacterized protein</fullName>
    </submittedName>
</protein>
<comment type="caution">
    <text evidence="2">The sequence shown here is derived from an EMBL/GenBank/DDBJ whole genome shotgun (WGS) entry which is preliminary data.</text>
</comment>
<dbReference type="AlphaFoldDB" id="B9XHX4"/>
<keyword evidence="1" id="KW-0812">Transmembrane</keyword>
<organism evidence="2 3">
    <name type="scientific">Pedosphaera parvula (strain Ellin514)</name>
    <dbReference type="NCBI Taxonomy" id="320771"/>
    <lineage>
        <taxon>Bacteria</taxon>
        <taxon>Pseudomonadati</taxon>
        <taxon>Verrucomicrobiota</taxon>
        <taxon>Pedosphaerae</taxon>
        <taxon>Pedosphaerales</taxon>
        <taxon>Pedosphaeraceae</taxon>
        <taxon>Pedosphaera</taxon>
    </lineage>
</organism>
<dbReference type="RefSeq" id="WP_007415418.1">
    <property type="nucleotide sequence ID" value="NZ_ABOX02000016.1"/>
</dbReference>
<evidence type="ECO:0000313" key="3">
    <source>
        <dbReference type="Proteomes" id="UP000003688"/>
    </source>
</evidence>
<feature type="transmembrane region" description="Helical" evidence="1">
    <location>
        <begin position="58"/>
        <end position="83"/>
    </location>
</feature>
<feature type="transmembrane region" description="Helical" evidence="1">
    <location>
        <begin position="33"/>
        <end position="51"/>
    </location>
</feature>
<dbReference type="EMBL" id="ABOX02000016">
    <property type="protein sequence ID" value="EEF60467.1"/>
    <property type="molecule type" value="Genomic_DNA"/>
</dbReference>
<evidence type="ECO:0000313" key="2">
    <source>
        <dbReference type="EMBL" id="EEF60467.1"/>
    </source>
</evidence>
<evidence type="ECO:0000256" key="1">
    <source>
        <dbReference type="SAM" id="Phobius"/>
    </source>
</evidence>
<reference evidence="2 3" key="1">
    <citation type="journal article" date="2011" name="J. Bacteriol.">
        <title>Genome sequence of 'Pedosphaera parvula' Ellin514, an aerobic Verrucomicrobial isolate from pasture soil.</title>
        <authorList>
            <person name="Kant R."/>
            <person name="van Passel M.W."/>
            <person name="Sangwan P."/>
            <person name="Palva A."/>
            <person name="Lucas S."/>
            <person name="Copeland A."/>
            <person name="Lapidus A."/>
            <person name="Glavina Del Rio T."/>
            <person name="Dalin E."/>
            <person name="Tice H."/>
            <person name="Bruce D."/>
            <person name="Goodwin L."/>
            <person name="Pitluck S."/>
            <person name="Chertkov O."/>
            <person name="Larimer F.W."/>
            <person name="Land M.L."/>
            <person name="Hauser L."/>
            <person name="Brettin T.S."/>
            <person name="Detter J.C."/>
            <person name="Han S."/>
            <person name="de Vos W.M."/>
            <person name="Janssen P.H."/>
            <person name="Smidt H."/>
        </authorList>
    </citation>
    <scope>NUCLEOTIDE SEQUENCE [LARGE SCALE GENOMIC DNA]</scope>
    <source>
        <strain evidence="2 3">Ellin514</strain>
    </source>
</reference>
<keyword evidence="1" id="KW-1133">Transmembrane helix</keyword>